<dbReference type="AlphaFoldDB" id="A0A1D1V2U8"/>
<dbReference type="InterPro" id="IPR026705">
    <property type="entry name" value="Hid-1/Ecm30"/>
</dbReference>
<protein>
    <recommendedName>
        <fullName evidence="3">Protein HID1</fullName>
    </recommendedName>
</protein>
<evidence type="ECO:0008006" key="3">
    <source>
        <dbReference type="Google" id="ProtNLM"/>
    </source>
</evidence>
<dbReference type="Proteomes" id="UP000186922">
    <property type="component" value="Unassembled WGS sequence"/>
</dbReference>
<dbReference type="PANTHER" id="PTHR21575">
    <property type="entry name" value="PROTEIN HID1"/>
    <property type="match status" value="1"/>
</dbReference>
<dbReference type="OrthoDB" id="432953at2759"/>
<dbReference type="EMBL" id="BDGG01000003">
    <property type="protein sequence ID" value="GAU96136.1"/>
    <property type="molecule type" value="Genomic_DNA"/>
</dbReference>
<dbReference type="STRING" id="947166.A0A1D1V2U8"/>
<evidence type="ECO:0000313" key="2">
    <source>
        <dbReference type="Proteomes" id="UP000186922"/>
    </source>
</evidence>
<sequence length="836" mass="94913">MGNTDSKVGYRKAVIELKSKDKTVSSEDETFWQQFWKDQSYTVQEIFASVTPEDIRGIREDSPRNFATLIFKCVDQIRRCMESSCSSTSDQQSVLNCVRLLTRMIPFCLEEAEWRTFFWSPVSTSGKRVGPMNRFSSSSMDEECAVITITEDLDIPVLATTLMSSLSALLFCPGFTVSQHKKLAEEAENLSSLDSCEYIWEAGVGFALSPAHNAYHDQARIEILKLLMTCFSESIYNLQGNSGLTCPNRWLEYFTSADNRHVLPLFTSLLNVTFAYDPVGYGVPYNYKMFGDSKELLVEVAVQMLIICLDHVCGKTKEKTQEQEMESAILKNMFLNYLSRIHRDDDFNFMTNGFVRLLNNPLKQSYLPGSSKKIQFAQELLILFWKCCDYNKRFMYHVLKSSVVLDILLPVLYGLNESRQSSSRIGATHLGVFILLLLSGERNFGVRLNKPYTARVIPDIPLFNGNHADLLILVFHRLITSGHSKLQPLFDCLLTIILNISPYVKSLTMVSASKLMHLFEAFSTPWFLYATANNHHLVFFILETFNNIIQYQFDGNVALVYCIVRKRALFHQLANLPIDHAFIDKTVTKKSQKLPSSETIQQLESSLNNLTSPAFETGPSELNTDLNESGFHTTLPALPGVSKLTDKTSVFDSEMNHEKAQMDLPSVSGATVEHFSQDGSTRDMKKSTTMDAGFITSTSIKPVRAQQRHLSRSISVASSSGDPRAWSPTPEWVQSWKSKLPLQTTMRLLQVLVPQVEKYCMDKNVTDETEILKFLSRGTLVGLLPVPHPILIRKYQSNSQTSTWFRNYMWGVLYLRNTNPAIWFNTKVNLFEIHAS</sequence>
<evidence type="ECO:0000313" key="1">
    <source>
        <dbReference type="EMBL" id="GAU96136.1"/>
    </source>
</evidence>
<reference evidence="1 2" key="1">
    <citation type="journal article" date="2016" name="Nat. Commun.">
        <title>Extremotolerant tardigrade genome and improved radiotolerance of human cultured cells by tardigrade-unique protein.</title>
        <authorList>
            <person name="Hashimoto T."/>
            <person name="Horikawa D.D."/>
            <person name="Saito Y."/>
            <person name="Kuwahara H."/>
            <person name="Kozuka-Hata H."/>
            <person name="Shin-I T."/>
            <person name="Minakuchi Y."/>
            <person name="Ohishi K."/>
            <person name="Motoyama A."/>
            <person name="Aizu T."/>
            <person name="Enomoto A."/>
            <person name="Kondo K."/>
            <person name="Tanaka S."/>
            <person name="Hara Y."/>
            <person name="Koshikawa S."/>
            <person name="Sagara H."/>
            <person name="Miura T."/>
            <person name="Yokobori S."/>
            <person name="Miyagawa K."/>
            <person name="Suzuki Y."/>
            <person name="Kubo T."/>
            <person name="Oyama M."/>
            <person name="Kohara Y."/>
            <person name="Fujiyama A."/>
            <person name="Arakawa K."/>
            <person name="Katayama T."/>
            <person name="Toyoda A."/>
            <person name="Kunieda T."/>
        </authorList>
    </citation>
    <scope>NUCLEOTIDE SEQUENCE [LARGE SCALE GENOMIC DNA]</scope>
    <source>
        <strain evidence="1 2">YOKOZUNA-1</strain>
    </source>
</reference>
<name>A0A1D1V2U8_RAMVA</name>
<organism evidence="1 2">
    <name type="scientific">Ramazzottius varieornatus</name>
    <name type="common">Water bear</name>
    <name type="synonym">Tardigrade</name>
    <dbReference type="NCBI Taxonomy" id="947166"/>
    <lineage>
        <taxon>Eukaryota</taxon>
        <taxon>Metazoa</taxon>
        <taxon>Ecdysozoa</taxon>
        <taxon>Tardigrada</taxon>
        <taxon>Eutardigrada</taxon>
        <taxon>Parachela</taxon>
        <taxon>Hypsibioidea</taxon>
        <taxon>Ramazzottiidae</taxon>
        <taxon>Ramazzottius</taxon>
    </lineage>
</organism>
<dbReference type="GO" id="GO:0005797">
    <property type="term" value="C:Golgi medial cisterna"/>
    <property type="evidence" value="ECO:0007669"/>
    <property type="project" value="TreeGrafter"/>
</dbReference>
<dbReference type="GO" id="GO:0000138">
    <property type="term" value="C:Golgi trans cisterna"/>
    <property type="evidence" value="ECO:0007669"/>
    <property type="project" value="TreeGrafter"/>
</dbReference>
<dbReference type="PANTHER" id="PTHR21575:SF12">
    <property type="entry name" value="PROTEIN HID1"/>
    <property type="match status" value="1"/>
</dbReference>
<dbReference type="GO" id="GO:0016020">
    <property type="term" value="C:membrane"/>
    <property type="evidence" value="ECO:0007669"/>
    <property type="project" value="TreeGrafter"/>
</dbReference>
<comment type="caution">
    <text evidence="1">The sequence shown here is derived from an EMBL/GenBank/DDBJ whole genome shotgun (WGS) entry which is preliminary data.</text>
</comment>
<keyword evidence="2" id="KW-1185">Reference proteome</keyword>
<accession>A0A1D1V2U8</accession>
<dbReference type="Pfam" id="PF12722">
    <property type="entry name" value="Hid1"/>
    <property type="match status" value="1"/>
</dbReference>
<proteinExistence type="predicted"/>
<gene>
    <name evidence="1" type="primary">RvY_07624-1</name>
    <name evidence="1" type="synonym">RvY_07624.1</name>
    <name evidence="1" type="ORF">RvY_07624</name>
</gene>